<dbReference type="Gene3D" id="1.10.510.10">
    <property type="entry name" value="Transferase(Phosphotransferase) domain 1"/>
    <property type="match status" value="1"/>
</dbReference>
<keyword evidence="2" id="KW-0547">Nucleotide-binding</keyword>
<dbReference type="SUPFAM" id="SSF56112">
    <property type="entry name" value="Protein kinase-like (PK-like)"/>
    <property type="match status" value="1"/>
</dbReference>
<dbReference type="EMBL" id="SNRW01008125">
    <property type="protein sequence ID" value="KAA6380052.1"/>
    <property type="molecule type" value="Genomic_DNA"/>
</dbReference>
<evidence type="ECO:0000313" key="8">
    <source>
        <dbReference type="Proteomes" id="UP000324800"/>
    </source>
</evidence>
<dbReference type="PROSITE" id="PS00108">
    <property type="entry name" value="PROTEIN_KINASE_ST"/>
    <property type="match status" value="1"/>
</dbReference>
<protein>
    <recommendedName>
        <fullName evidence="6">Protein kinase domain-containing protein</fullName>
    </recommendedName>
</protein>
<proteinExistence type="predicted"/>
<dbReference type="Pfam" id="PF00069">
    <property type="entry name" value="Pkinase"/>
    <property type="match status" value="1"/>
</dbReference>
<dbReference type="PROSITE" id="PS50011">
    <property type="entry name" value="PROTEIN_KINASE_DOM"/>
    <property type="match status" value="1"/>
</dbReference>
<evidence type="ECO:0000256" key="3">
    <source>
        <dbReference type="ARBA" id="ARBA00022777"/>
    </source>
</evidence>
<name>A0A5J4VC82_9EUKA</name>
<dbReference type="GO" id="GO:0016020">
    <property type="term" value="C:membrane"/>
    <property type="evidence" value="ECO:0007669"/>
    <property type="project" value="TreeGrafter"/>
</dbReference>
<dbReference type="InterPro" id="IPR045269">
    <property type="entry name" value="Atg1-like"/>
</dbReference>
<dbReference type="Proteomes" id="UP000324800">
    <property type="component" value="Unassembled WGS sequence"/>
</dbReference>
<organism evidence="7 8">
    <name type="scientific">Streblomastix strix</name>
    <dbReference type="NCBI Taxonomy" id="222440"/>
    <lineage>
        <taxon>Eukaryota</taxon>
        <taxon>Metamonada</taxon>
        <taxon>Preaxostyla</taxon>
        <taxon>Oxymonadida</taxon>
        <taxon>Streblomastigidae</taxon>
        <taxon>Streblomastix</taxon>
    </lineage>
</organism>
<dbReference type="InterPro" id="IPR011009">
    <property type="entry name" value="Kinase-like_dom_sf"/>
</dbReference>
<dbReference type="GO" id="GO:0004674">
    <property type="term" value="F:protein serine/threonine kinase activity"/>
    <property type="evidence" value="ECO:0007669"/>
    <property type="project" value="InterPro"/>
</dbReference>
<dbReference type="GO" id="GO:0005524">
    <property type="term" value="F:ATP binding"/>
    <property type="evidence" value="ECO:0007669"/>
    <property type="project" value="UniProtKB-KW"/>
</dbReference>
<dbReference type="InterPro" id="IPR000719">
    <property type="entry name" value="Prot_kinase_dom"/>
</dbReference>
<dbReference type="GO" id="GO:0010506">
    <property type="term" value="P:regulation of autophagy"/>
    <property type="evidence" value="ECO:0007669"/>
    <property type="project" value="InterPro"/>
</dbReference>
<evidence type="ECO:0000256" key="4">
    <source>
        <dbReference type="ARBA" id="ARBA00022840"/>
    </source>
</evidence>
<keyword evidence="4" id="KW-0067">ATP-binding</keyword>
<dbReference type="GO" id="GO:0005829">
    <property type="term" value="C:cytosol"/>
    <property type="evidence" value="ECO:0007669"/>
    <property type="project" value="TreeGrafter"/>
</dbReference>
<evidence type="ECO:0000256" key="5">
    <source>
        <dbReference type="SAM" id="Coils"/>
    </source>
</evidence>
<dbReference type="PANTHER" id="PTHR24348:SF22">
    <property type="entry name" value="NON-SPECIFIC SERINE_THREONINE PROTEIN KINASE"/>
    <property type="match status" value="1"/>
</dbReference>
<dbReference type="GO" id="GO:0000045">
    <property type="term" value="P:autophagosome assembly"/>
    <property type="evidence" value="ECO:0007669"/>
    <property type="project" value="TreeGrafter"/>
</dbReference>
<gene>
    <name evidence="7" type="ORF">EZS28_024421</name>
</gene>
<dbReference type="GO" id="GO:0005776">
    <property type="term" value="C:autophagosome"/>
    <property type="evidence" value="ECO:0007669"/>
    <property type="project" value="TreeGrafter"/>
</dbReference>
<evidence type="ECO:0000259" key="6">
    <source>
        <dbReference type="PROSITE" id="PS50011"/>
    </source>
</evidence>
<accession>A0A5J4VC82</accession>
<sequence length="526" mass="60380">MEYCPMNLRDMIDKNLKKMSDKDRKMKGYSFGYQILMGMDVLHTQGIVHRDLKPENILIDKYGNIKIADFGLAQKMASKTYLYAAGTLNYAAPETEQNKMTSESDVWSIGVIIIEVITGIHPFKGLTQKETLSNISSGKYKPFPDYIHGELRIMLEGMINKDYTKRPTVKELLETETMQLVGMIEKSKEQKGSDQENEQMNKKVNELEIKVRSLEVEKEQVKQENVKALVQKDKTIVEKDITIAVKEQQKEKEIQEKQKAQSELERQKTKINESQELVKVFQQQVEITQSENTRLTTEVQNLKAELSKLRPFTTSQKEQLKPEPKLQQILQSVPSSLNPNMLVGIIPDKNDAKQKENKIIRTNKDGQSTVAVNPVITSGIVRFGGFFEKHPNGYFRIGIADSSAVFGSNEGPWEGENEKKTVRYWQDGDLNHIGDCIKGNSRIEENKTVAMEVNMNIRPRTLTFFYDNQEQPVSVINIPSQIRFYIYLYNKNSSFTITEFSNVQYSSAKGGIKGQRILEWGKYWEK</sequence>
<dbReference type="PANTHER" id="PTHR24348">
    <property type="entry name" value="SERINE/THREONINE-PROTEIN KINASE UNC-51-RELATED"/>
    <property type="match status" value="1"/>
</dbReference>
<reference evidence="7 8" key="1">
    <citation type="submission" date="2019-03" db="EMBL/GenBank/DDBJ databases">
        <title>Single cell metagenomics reveals metabolic interactions within the superorganism composed of flagellate Streblomastix strix and complex community of Bacteroidetes bacteria on its surface.</title>
        <authorList>
            <person name="Treitli S.C."/>
            <person name="Kolisko M."/>
            <person name="Husnik F."/>
            <person name="Keeling P."/>
            <person name="Hampl V."/>
        </authorList>
    </citation>
    <scope>NUCLEOTIDE SEQUENCE [LARGE SCALE GENOMIC DNA]</scope>
    <source>
        <strain evidence="7">ST1C</strain>
    </source>
</reference>
<feature type="domain" description="Protein kinase" evidence="6">
    <location>
        <begin position="1"/>
        <end position="178"/>
    </location>
</feature>
<comment type="caution">
    <text evidence="7">The sequence shown here is derived from an EMBL/GenBank/DDBJ whole genome shotgun (WGS) entry which is preliminary data.</text>
</comment>
<dbReference type="GO" id="GO:0000407">
    <property type="term" value="C:phagophore assembly site"/>
    <property type="evidence" value="ECO:0007669"/>
    <property type="project" value="TreeGrafter"/>
</dbReference>
<evidence type="ECO:0000313" key="7">
    <source>
        <dbReference type="EMBL" id="KAA6380052.1"/>
    </source>
</evidence>
<keyword evidence="5" id="KW-0175">Coiled coil</keyword>
<evidence type="ECO:0000256" key="1">
    <source>
        <dbReference type="ARBA" id="ARBA00022679"/>
    </source>
</evidence>
<dbReference type="InterPro" id="IPR008271">
    <property type="entry name" value="Ser/Thr_kinase_AS"/>
</dbReference>
<feature type="coiled-coil region" evidence="5">
    <location>
        <begin position="190"/>
        <end position="305"/>
    </location>
</feature>
<evidence type="ECO:0000256" key="2">
    <source>
        <dbReference type="ARBA" id="ARBA00022741"/>
    </source>
</evidence>
<keyword evidence="3" id="KW-0418">Kinase</keyword>
<dbReference type="AlphaFoldDB" id="A0A5J4VC82"/>
<keyword evidence="1" id="KW-0808">Transferase</keyword>
<dbReference type="SMART" id="SM00220">
    <property type="entry name" value="S_TKc"/>
    <property type="match status" value="1"/>
</dbReference>